<feature type="non-terminal residue" evidence="7">
    <location>
        <position position="1"/>
    </location>
</feature>
<sequence>MLELRLERPLYEHETLNQNYDYEKPKSSLIQNVINNVKSKNWQSCIVSTVPVIQWLSQYNWREDILPDIISGLTVAIMHIPQGMAYALLGNLPPVVGIYMAFFPVFIYFLFGTSKHVSIGTFAVVCLMTGKVVTFYSNPYVGHTFANATDAVLQNLQDVSYGYTPMQVATAVTLMVGIFQIIMYTFRLGIITTLLSETLINSFTTAAAVYVLISQIKDLLGLKLPKQQKDYFKLIFTIIDVFKEIKNTNIAAVTVSTVSIIILVVNNEYLKPRMRKKYSIPIPIELIAVVGGTLVSRYCDLPKIYDIETVGHIPTGLPKPEVPSFELLPLVLVDSIAITMVSYTITVSMALIFAQKLNYEIDSNQELLAMGFSNVMGSFFSCMPISASLSRSLIQQTVGGRTQIASIVSCLLLLIILLWIGPFFELLPRCVLASIIVVRVELLFMQVALKGMFQQINQLVKFWKLSKIDAVIWIVTFFVVILINIDIGLLAGLLVSLVMILLQVIRPYTCLLGHIPHTDLYLDMGRYKACLLAVSIACTCCGRRSHKDLSTSSDTPFCARSLIRRSNCDGRRSPRSIFERGVSIHRGRIEYDIANFGQRIVVKNIISTLINLSPTEERLTEILIFLDIMSFFTNIPIDLAVDCINDNWTVADSVMQRLKRSALMLFGDNVLFYYRYVDDLCAGVSISKMDSFLNAFNSFHPRLQFTMEDGDNSLKFLDVSIIIKDNHLMFDWYHKPTFSGRFFNFFL</sequence>
<evidence type="ECO:0000256" key="2">
    <source>
        <dbReference type="ARBA" id="ARBA00022692"/>
    </source>
</evidence>
<feature type="transmembrane region" description="Helical" evidence="5">
    <location>
        <begin position="95"/>
        <end position="112"/>
    </location>
</feature>
<evidence type="ECO:0000313" key="7">
    <source>
        <dbReference type="EMBL" id="KAG5340683.1"/>
    </source>
</evidence>
<feature type="transmembrane region" description="Helical" evidence="5">
    <location>
        <begin position="119"/>
        <end position="137"/>
    </location>
</feature>
<dbReference type="PANTHER" id="PTHR11814">
    <property type="entry name" value="SULFATE TRANSPORTER"/>
    <property type="match status" value="1"/>
</dbReference>
<feature type="transmembrane region" description="Helical" evidence="5">
    <location>
        <begin position="367"/>
        <end position="390"/>
    </location>
</feature>
<protein>
    <submittedName>
        <fullName evidence="7">S26A6 protein</fullName>
    </submittedName>
</protein>
<dbReference type="InterPro" id="IPR001902">
    <property type="entry name" value="SLC26A/SulP_fam"/>
</dbReference>
<feature type="transmembrane region" description="Helical" evidence="5">
    <location>
        <begin position="198"/>
        <end position="216"/>
    </location>
</feature>
<evidence type="ECO:0000256" key="4">
    <source>
        <dbReference type="ARBA" id="ARBA00023136"/>
    </source>
</evidence>
<feature type="transmembrane region" description="Helical" evidence="5">
    <location>
        <begin position="402"/>
        <end position="420"/>
    </location>
</feature>
<evidence type="ECO:0000259" key="6">
    <source>
        <dbReference type="Pfam" id="PF00916"/>
    </source>
</evidence>
<feature type="transmembrane region" description="Helical" evidence="5">
    <location>
        <begin position="470"/>
        <end position="502"/>
    </location>
</feature>
<evidence type="ECO:0000256" key="1">
    <source>
        <dbReference type="ARBA" id="ARBA00004141"/>
    </source>
</evidence>
<keyword evidence="3 5" id="KW-1133">Transmembrane helix</keyword>
<keyword evidence="4 5" id="KW-0472">Membrane</keyword>
<dbReference type="Pfam" id="PF00916">
    <property type="entry name" value="Sulfate_transp"/>
    <property type="match status" value="1"/>
</dbReference>
<comment type="subcellular location">
    <subcellularLocation>
        <location evidence="1">Membrane</location>
        <topology evidence="1">Multi-pass membrane protein</topology>
    </subcellularLocation>
</comment>
<evidence type="ECO:0000256" key="5">
    <source>
        <dbReference type="SAM" id="Phobius"/>
    </source>
</evidence>
<keyword evidence="8" id="KW-1185">Reference proteome</keyword>
<dbReference type="GO" id="GO:0055085">
    <property type="term" value="P:transmembrane transport"/>
    <property type="evidence" value="ECO:0007669"/>
    <property type="project" value="InterPro"/>
</dbReference>
<gene>
    <name evidence="7" type="primary">Slc26a6</name>
    <name evidence="7" type="ORF">G6Z77_0007730</name>
</gene>
<dbReference type="AlphaFoldDB" id="A0A836K9H8"/>
<evidence type="ECO:0000313" key="8">
    <source>
        <dbReference type="Proteomes" id="UP000670152"/>
    </source>
</evidence>
<dbReference type="NCBIfam" id="TIGR00815">
    <property type="entry name" value="sulP"/>
    <property type="match status" value="1"/>
</dbReference>
<dbReference type="EMBL" id="JAANIB010002402">
    <property type="protein sequence ID" value="KAG5340683.1"/>
    <property type="molecule type" value="Genomic_DNA"/>
</dbReference>
<feature type="non-terminal residue" evidence="7">
    <location>
        <position position="747"/>
    </location>
</feature>
<organism evidence="7 8">
    <name type="scientific">Acromyrmex heyeri</name>
    <dbReference type="NCBI Taxonomy" id="230685"/>
    <lineage>
        <taxon>Eukaryota</taxon>
        <taxon>Metazoa</taxon>
        <taxon>Ecdysozoa</taxon>
        <taxon>Arthropoda</taxon>
        <taxon>Hexapoda</taxon>
        <taxon>Insecta</taxon>
        <taxon>Pterygota</taxon>
        <taxon>Neoptera</taxon>
        <taxon>Endopterygota</taxon>
        <taxon>Hymenoptera</taxon>
        <taxon>Apocrita</taxon>
        <taxon>Aculeata</taxon>
        <taxon>Formicoidea</taxon>
        <taxon>Formicidae</taxon>
        <taxon>Myrmicinae</taxon>
        <taxon>Acromyrmex</taxon>
    </lineage>
</organism>
<accession>A0A836K9H8</accession>
<dbReference type="OrthoDB" id="288203at2759"/>
<feature type="domain" description="SLC26A/SulP transporter" evidence="6">
    <location>
        <begin position="67"/>
        <end position="476"/>
    </location>
</feature>
<name>A0A836K9H8_9HYME</name>
<dbReference type="InterPro" id="IPR011547">
    <property type="entry name" value="SLC26A/SulP_dom"/>
</dbReference>
<dbReference type="Proteomes" id="UP000670152">
    <property type="component" value="Unassembled WGS sequence"/>
</dbReference>
<evidence type="ECO:0000256" key="3">
    <source>
        <dbReference type="ARBA" id="ARBA00022989"/>
    </source>
</evidence>
<comment type="caution">
    <text evidence="7">The sequence shown here is derived from an EMBL/GenBank/DDBJ whole genome shotgun (WGS) entry which is preliminary data.</text>
</comment>
<proteinExistence type="predicted"/>
<dbReference type="GO" id="GO:0016020">
    <property type="term" value="C:membrane"/>
    <property type="evidence" value="ECO:0007669"/>
    <property type="project" value="UniProtKB-SubCell"/>
</dbReference>
<reference evidence="7 8" key="1">
    <citation type="submission" date="2020-02" db="EMBL/GenBank/DDBJ databases">
        <title>Relaxed selection underlies rapid genomic changes in the transitions from sociality to social parasitism in ants.</title>
        <authorList>
            <person name="Bi X."/>
        </authorList>
    </citation>
    <scope>NUCLEOTIDE SEQUENCE [LARGE SCALE GENOMIC DNA]</scope>
    <source>
        <strain evidence="7">BGI-DK2014b</strain>
        <tissue evidence="7">Whole body</tissue>
    </source>
</reference>
<feature type="transmembrane region" description="Helical" evidence="5">
    <location>
        <begin position="166"/>
        <end position="186"/>
    </location>
</feature>
<feature type="transmembrane region" description="Helical" evidence="5">
    <location>
        <begin position="250"/>
        <end position="270"/>
    </location>
</feature>
<keyword evidence="2 5" id="KW-0812">Transmembrane</keyword>
<feature type="transmembrane region" description="Helical" evidence="5">
    <location>
        <begin position="327"/>
        <end position="355"/>
    </location>
</feature>